<dbReference type="OrthoDB" id="9797020at2"/>
<proteinExistence type="inferred from homology"/>
<dbReference type="SUPFAM" id="SSF51735">
    <property type="entry name" value="NAD(P)-binding Rossmann-fold domains"/>
    <property type="match status" value="1"/>
</dbReference>
<reference evidence="5" key="1">
    <citation type="submission" date="2019-01" db="EMBL/GenBank/DDBJ databases">
        <title>Gri0909 isolated from a small marine red alga.</title>
        <authorList>
            <person name="Kim J."/>
            <person name="Jeong S.E."/>
            <person name="Jeon C.O."/>
        </authorList>
    </citation>
    <scope>NUCLEOTIDE SEQUENCE [LARGE SCALE GENOMIC DNA]</scope>
    <source>
        <strain evidence="5">Gri0909</strain>
    </source>
</reference>
<dbReference type="PANTHER" id="PTHR24321:SF15">
    <property type="entry name" value="OXIDOREDUCTASE UCPA"/>
    <property type="match status" value="1"/>
</dbReference>
<accession>A0A3S2Y0F3</accession>
<dbReference type="FunFam" id="3.40.50.720:FF:000084">
    <property type="entry name" value="Short-chain dehydrogenase reductase"/>
    <property type="match status" value="1"/>
</dbReference>
<comment type="similarity">
    <text evidence="1">Belongs to the short-chain dehydrogenases/reductases (SDR) family.</text>
</comment>
<comment type="caution">
    <text evidence="4">The sequence shown here is derived from an EMBL/GenBank/DDBJ whole genome shotgun (WGS) entry which is preliminary data.</text>
</comment>
<evidence type="ECO:0000259" key="3">
    <source>
        <dbReference type="SMART" id="SM00822"/>
    </source>
</evidence>
<dbReference type="InterPro" id="IPR057326">
    <property type="entry name" value="KR_dom"/>
</dbReference>
<dbReference type="InterPro" id="IPR036291">
    <property type="entry name" value="NAD(P)-bd_dom_sf"/>
</dbReference>
<dbReference type="PROSITE" id="PS00061">
    <property type="entry name" value="ADH_SHORT"/>
    <property type="match status" value="1"/>
</dbReference>
<evidence type="ECO:0000256" key="2">
    <source>
        <dbReference type="ARBA" id="ARBA00023002"/>
    </source>
</evidence>
<dbReference type="Gene3D" id="3.40.50.720">
    <property type="entry name" value="NAD(P)-binding Rossmann-like Domain"/>
    <property type="match status" value="1"/>
</dbReference>
<dbReference type="PANTHER" id="PTHR24321">
    <property type="entry name" value="DEHYDROGENASES, SHORT CHAIN"/>
    <property type="match status" value="1"/>
</dbReference>
<dbReference type="EC" id="1.1.1.47" evidence="4"/>
<dbReference type="RefSeq" id="WP_127768067.1">
    <property type="nucleotide sequence ID" value="NZ_SADE01000004.1"/>
</dbReference>
<feature type="domain" description="Ketoreductase" evidence="3">
    <location>
        <begin position="6"/>
        <end position="194"/>
    </location>
</feature>
<dbReference type="InterPro" id="IPR020904">
    <property type="entry name" value="Sc_DH/Rdtase_CS"/>
</dbReference>
<dbReference type="PRINTS" id="PR00080">
    <property type="entry name" value="SDRFAMILY"/>
</dbReference>
<evidence type="ECO:0000313" key="4">
    <source>
        <dbReference type="EMBL" id="RVU34037.1"/>
    </source>
</evidence>
<name>A0A3S2Y0F3_9PROT</name>
<dbReference type="NCBIfam" id="NF005559">
    <property type="entry name" value="PRK07231.1"/>
    <property type="match status" value="1"/>
</dbReference>
<dbReference type="PRINTS" id="PR00081">
    <property type="entry name" value="GDHRDH"/>
</dbReference>
<protein>
    <submittedName>
        <fullName evidence="4">Glucose 1-dehydrogenase</fullName>
        <ecNumber evidence="4">1.1.1.47</ecNumber>
    </submittedName>
</protein>
<dbReference type="PROSITE" id="PS51257">
    <property type="entry name" value="PROKAR_LIPOPROTEIN"/>
    <property type="match status" value="1"/>
</dbReference>
<sequence length="252" mass="26342">MRLSGKGAFITGGASGLGYGCAEAFLNEGARVVIADVDAEKGAQAAEKLGEKAFFLKLDVSVEEEWVTALREAETWLGKLHTLVNSAGIAFFLDVEKTSLDDWRRMMAVNLDGVFLGCKHGIAPIERAGGGSIINLSSISGIIGGANLAAYNASKGGVRLLSKSVALHCARKGTGVRCNSVHPTFVQTPMVDEFVAKTKNPERTRAALVAQIPIGRIGEPADVAAMAVYLASDESSFVTGAEMVLDGGLSAQ</sequence>
<dbReference type="EMBL" id="SADE01000004">
    <property type="protein sequence ID" value="RVU34037.1"/>
    <property type="molecule type" value="Genomic_DNA"/>
</dbReference>
<evidence type="ECO:0000256" key="1">
    <source>
        <dbReference type="ARBA" id="ARBA00006484"/>
    </source>
</evidence>
<evidence type="ECO:0000313" key="5">
    <source>
        <dbReference type="Proteomes" id="UP000287447"/>
    </source>
</evidence>
<dbReference type="Proteomes" id="UP000287447">
    <property type="component" value="Unassembled WGS sequence"/>
</dbReference>
<dbReference type="AlphaFoldDB" id="A0A3S2Y0F3"/>
<dbReference type="Pfam" id="PF13561">
    <property type="entry name" value="adh_short_C2"/>
    <property type="match status" value="1"/>
</dbReference>
<dbReference type="SMART" id="SM00822">
    <property type="entry name" value="PKS_KR"/>
    <property type="match status" value="1"/>
</dbReference>
<dbReference type="GO" id="GO:0047936">
    <property type="term" value="F:glucose 1-dehydrogenase [NAD(P)+] activity"/>
    <property type="evidence" value="ECO:0007669"/>
    <property type="project" value="UniProtKB-EC"/>
</dbReference>
<organism evidence="4 5">
    <name type="scientific">Hwanghaeella grinnelliae</name>
    <dbReference type="NCBI Taxonomy" id="2500179"/>
    <lineage>
        <taxon>Bacteria</taxon>
        <taxon>Pseudomonadati</taxon>
        <taxon>Pseudomonadota</taxon>
        <taxon>Alphaproteobacteria</taxon>
        <taxon>Rhodospirillales</taxon>
        <taxon>Rhodospirillaceae</taxon>
        <taxon>Hwanghaeella</taxon>
    </lineage>
</organism>
<gene>
    <name evidence="4" type="ORF">EOI86_23240</name>
</gene>
<dbReference type="InterPro" id="IPR002347">
    <property type="entry name" value="SDR_fam"/>
</dbReference>
<keyword evidence="2 4" id="KW-0560">Oxidoreductase</keyword>
<keyword evidence="5" id="KW-1185">Reference proteome</keyword>